<feature type="domain" description="HTH iclR-type" evidence="4">
    <location>
        <begin position="11"/>
        <end position="73"/>
    </location>
</feature>
<keyword evidence="7" id="KW-1185">Reference proteome</keyword>
<dbReference type="SUPFAM" id="SSF46785">
    <property type="entry name" value="Winged helix' DNA-binding domain"/>
    <property type="match status" value="1"/>
</dbReference>
<dbReference type="RefSeq" id="WP_117396399.1">
    <property type="nucleotide sequence ID" value="NZ_CP021330.1"/>
</dbReference>
<dbReference type="Pfam" id="PF09339">
    <property type="entry name" value="HTH_IclR"/>
    <property type="match status" value="1"/>
</dbReference>
<dbReference type="GO" id="GO:0003677">
    <property type="term" value="F:DNA binding"/>
    <property type="evidence" value="ECO:0007669"/>
    <property type="project" value="UniProtKB-KW"/>
</dbReference>
<dbReference type="STRING" id="1122213.GCA_000423365_00718"/>
<organism evidence="6 7">
    <name type="scientific">Maritalea myrionectae</name>
    <dbReference type="NCBI Taxonomy" id="454601"/>
    <lineage>
        <taxon>Bacteria</taxon>
        <taxon>Pseudomonadati</taxon>
        <taxon>Pseudomonadota</taxon>
        <taxon>Alphaproteobacteria</taxon>
        <taxon>Hyphomicrobiales</taxon>
        <taxon>Devosiaceae</taxon>
        <taxon>Maritalea</taxon>
    </lineage>
</organism>
<dbReference type="InterPro" id="IPR005471">
    <property type="entry name" value="Tscrpt_reg_IclR_N"/>
</dbReference>
<keyword evidence="3" id="KW-0804">Transcription</keyword>
<dbReference type="InterPro" id="IPR014757">
    <property type="entry name" value="Tscrpt_reg_IclR_C"/>
</dbReference>
<gene>
    <name evidence="6" type="ORF">MXMO3_03027</name>
</gene>
<keyword evidence="1" id="KW-0805">Transcription regulation</keyword>
<dbReference type="AlphaFoldDB" id="A0A2R4MHY8"/>
<accession>A0A2R4MHY8</accession>
<evidence type="ECO:0000256" key="1">
    <source>
        <dbReference type="ARBA" id="ARBA00023015"/>
    </source>
</evidence>
<dbReference type="Proteomes" id="UP000258927">
    <property type="component" value="Chromosome"/>
</dbReference>
<dbReference type="Gene3D" id="1.10.10.10">
    <property type="entry name" value="Winged helix-like DNA-binding domain superfamily/Winged helix DNA-binding domain"/>
    <property type="match status" value="1"/>
</dbReference>
<dbReference type="InterPro" id="IPR050707">
    <property type="entry name" value="HTH_MetabolicPath_Reg"/>
</dbReference>
<dbReference type="PROSITE" id="PS51077">
    <property type="entry name" value="HTH_ICLR"/>
    <property type="match status" value="1"/>
</dbReference>
<evidence type="ECO:0000256" key="3">
    <source>
        <dbReference type="ARBA" id="ARBA00023163"/>
    </source>
</evidence>
<dbReference type="GO" id="GO:0003700">
    <property type="term" value="F:DNA-binding transcription factor activity"/>
    <property type="evidence" value="ECO:0007669"/>
    <property type="project" value="TreeGrafter"/>
</dbReference>
<dbReference type="Pfam" id="PF01614">
    <property type="entry name" value="IclR_C"/>
    <property type="match status" value="1"/>
</dbReference>
<protein>
    <submittedName>
        <fullName evidence="6">HTH-type transcriptional repressor AllR</fullName>
    </submittedName>
</protein>
<feature type="domain" description="IclR-ED" evidence="5">
    <location>
        <begin position="74"/>
        <end position="257"/>
    </location>
</feature>
<proteinExistence type="predicted"/>
<evidence type="ECO:0000256" key="2">
    <source>
        <dbReference type="ARBA" id="ARBA00023125"/>
    </source>
</evidence>
<evidence type="ECO:0000313" key="7">
    <source>
        <dbReference type="Proteomes" id="UP000258927"/>
    </source>
</evidence>
<dbReference type="EMBL" id="CP021330">
    <property type="protein sequence ID" value="AVX05534.1"/>
    <property type="molecule type" value="Genomic_DNA"/>
</dbReference>
<sequence length="261" mass="27849">MADKKQSKSPVQSLDRAFGLLNIIADAPEGIALGALAQKADLAPSTTHRLLGALEGQGMVAFDAQAGAWQIGLGAFQIGAAFLHRREFVAAARAPMRRLMQESGETVNLAILNRGTVVFVAQIECDEVMRMAVKIGSVGPLHASAVGKAILAFGAPEEVDNLTANLHFPRLTDKTILDLPAFENELETVKNQGFAVDDEEQSLGLRCIAAPVFNEFAEPVCALSISGPTVRVTRERTAELAEMVINAAHRVTTKLGGKFPH</sequence>
<dbReference type="InterPro" id="IPR036390">
    <property type="entry name" value="WH_DNA-bd_sf"/>
</dbReference>
<dbReference type="GO" id="GO:0045892">
    <property type="term" value="P:negative regulation of DNA-templated transcription"/>
    <property type="evidence" value="ECO:0007669"/>
    <property type="project" value="TreeGrafter"/>
</dbReference>
<dbReference type="PROSITE" id="PS51078">
    <property type="entry name" value="ICLR_ED"/>
    <property type="match status" value="1"/>
</dbReference>
<dbReference type="Gene3D" id="3.30.450.40">
    <property type="match status" value="1"/>
</dbReference>
<dbReference type="InterPro" id="IPR029016">
    <property type="entry name" value="GAF-like_dom_sf"/>
</dbReference>
<dbReference type="SMART" id="SM00346">
    <property type="entry name" value="HTH_ICLR"/>
    <property type="match status" value="1"/>
</dbReference>
<evidence type="ECO:0000313" key="6">
    <source>
        <dbReference type="EMBL" id="AVX05534.1"/>
    </source>
</evidence>
<dbReference type="InterPro" id="IPR036388">
    <property type="entry name" value="WH-like_DNA-bd_sf"/>
</dbReference>
<keyword evidence="2" id="KW-0238">DNA-binding</keyword>
<dbReference type="SUPFAM" id="SSF55781">
    <property type="entry name" value="GAF domain-like"/>
    <property type="match status" value="1"/>
</dbReference>
<evidence type="ECO:0000259" key="4">
    <source>
        <dbReference type="PROSITE" id="PS51077"/>
    </source>
</evidence>
<dbReference type="PANTHER" id="PTHR30136">
    <property type="entry name" value="HELIX-TURN-HELIX TRANSCRIPTIONAL REGULATOR, ICLR FAMILY"/>
    <property type="match status" value="1"/>
</dbReference>
<dbReference type="KEGG" id="mmyr:MXMO3_03027"/>
<dbReference type="PANTHER" id="PTHR30136:SF24">
    <property type="entry name" value="HTH-TYPE TRANSCRIPTIONAL REPRESSOR ALLR"/>
    <property type="match status" value="1"/>
</dbReference>
<evidence type="ECO:0000259" key="5">
    <source>
        <dbReference type="PROSITE" id="PS51078"/>
    </source>
</evidence>
<reference evidence="6 7" key="1">
    <citation type="submission" date="2017-05" db="EMBL/GenBank/DDBJ databases">
        <title>Genome Analysis of Maritalea myrionectae HL2708#5.</title>
        <authorList>
            <consortium name="Cotde Inc.-PKNU"/>
            <person name="Jang D."/>
            <person name="Oh H.-M."/>
        </authorList>
    </citation>
    <scope>NUCLEOTIDE SEQUENCE [LARGE SCALE GENOMIC DNA]</scope>
    <source>
        <strain evidence="6 7">HL2708#5</strain>
    </source>
</reference>
<name>A0A2R4MHY8_9HYPH</name>